<evidence type="ECO:0008006" key="5">
    <source>
        <dbReference type="Google" id="ProtNLM"/>
    </source>
</evidence>
<dbReference type="RefSeq" id="WP_309562812.1">
    <property type="nucleotide sequence ID" value="NZ_JAVJIU010000006.1"/>
</dbReference>
<evidence type="ECO:0000256" key="1">
    <source>
        <dbReference type="SAM" id="MobiDB-lite"/>
    </source>
</evidence>
<sequence>MKKLITVVFLFLGISVFAQERGAARAEISQDEMATLRAKRLVMQLDLNTDQEEKLKKLFAKRIEANKELKEEIQKNKDADRAEKAEMRKERMEMNEEQKAELREILTEEQYIKWEQLQEKRRKGRKAPMRERKN</sequence>
<keyword evidence="4" id="KW-1185">Reference proteome</keyword>
<reference evidence="4" key="1">
    <citation type="submission" date="2023-07" db="EMBL/GenBank/DDBJ databases">
        <title>Christiangramia sp. SM2212., a novel bacterium of the family Flavobacteriaceae isolated from the sea sediment.</title>
        <authorList>
            <person name="Wang J."/>
            <person name="Zhang X."/>
        </authorList>
    </citation>
    <scope>NUCLEOTIDE SEQUENCE [LARGE SCALE GENOMIC DNA]</scope>
    <source>
        <strain evidence="4">SM2212</strain>
    </source>
</reference>
<feature type="signal peptide" evidence="2">
    <location>
        <begin position="1"/>
        <end position="18"/>
    </location>
</feature>
<accession>A0ABU1EUA6</accession>
<proteinExistence type="predicted"/>
<dbReference type="EMBL" id="JAVJIU010000006">
    <property type="protein sequence ID" value="MDR5591980.1"/>
    <property type="molecule type" value="Genomic_DNA"/>
</dbReference>
<name>A0ABU1EUA6_9FLAO</name>
<dbReference type="Proteomes" id="UP001257234">
    <property type="component" value="Unassembled WGS sequence"/>
</dbReference>
<evidence type="ECO:0000313" key="4">
    <source>
        <dbReference type="Proteomes" id="UP001257234"/>
    </source>
</evidence>
<organism evidence="3 4">
    <name type="scientific">Christiangramia sediminicola</name>
    <dbReference type="NCBI Taxonomy" id="3073267"/>
    <lineage>
        <taxon>Bacteria</taxon>
        <taxon>Pseudomonadati</taxon>
        <taxon>Bacteroidota</taxon>
        <taxon>Flavobacteriia</taxon>
        <taxon>Flavobacteriales</taxon>
        <taxon>Flavobacteriaceae</taxon>
        <taxon>Christiangramia</taxon>
    </lineage>
</organism>
<evidence type="ECO:0000256" key="2">
    <source>
        <dbReference type="SAM" id="SignalP"/>
    </source>
</evidence>
<comment type="caution">
    <text evidence="3">The sequence shown here is derived from an EMBL/GenBank/DDBJ whole genome shotgun (WGS) entry which is preliminary data.</text>
</comment>
<feature type="region of interest" description="Disordered" evidence="1">
    <location>
        <begin position="73"/>
        <end position="97"/>
    </location>
</feature>
<keyword evidence="2" id="KW-0732">Signal</keyword>
<gene>
    <name evidence="3" type="ORF">RE431_15155</name>
</gene>
<evidence type="ECO:0000313" key="3">
    <source>
        <dbReference type="EMBL" id="MDR5591980.1"/>
    </source>
</evidence>
<feature type="chain" id="PRO_5046078263" description="DUF4890 domain-containing protein" evidence="2">
    <location>
        <begin position="19"/>
        <end position="134"/>
    </location>
</feature>
<protein>
    <recommendedName>
        <fullName evidence="5">DUF4890 domain-containing protein</fullName>
    </recommendedName>
</protein>